<dbReference type="GO" id="GO:0005886">
    <property type="term" value="C:plasma membrane"/>
    <property type="evidence" value="ECO:0007669"/>
    <property type="project" value="UniProtKB-SubCell"/>
</dbReference>
<dbReference type="Pfam" id="PF01899">
    <property type="entry name" value="MNHE"/>
    <property type="match status" value="1"/>
</dbReference>
<evidence type="ECO:0000313" key="8">
    <source>
        <dbReference type="EMBL" id="TQF15810.1"/>
    </source>
</evidence>
<dbReference type="EMBL" id="VIFM01000035">
    <property type="protein sequence ID" value="TQF15810.1"/>
    <property type="molecule type" value="Genomic_DNA"/>
</dbReference>
<comment type="caution">
    <text evidence="8">The sequence shown here is derived from an EMBL/GenBank/DDBJ whole genome shotgun (WGS) entry which is preliminary data.</text>
</comment>
<keyword evidence="3" id="KW-1003">Cell membrane</keyword>
<organism evidence="8 9">
    <name type="scientific">Myxococcus llanfairpwllgwyngyllgogerychwyrndrobwllllantysiliogogogochensis</name>
    <dbReference type="NCBI Taxonomy" id="2590453"/>
    <lineage>
        <taxon>Bacteria</taxon>
        <taxon>Pseudomonadati</taxon>
        <taxon>Myxococcota</taxon>
        <taxon>Myxococcia</taxon>
        <taxon>Myxococcales</taxon>
        <taxon>Cystobacterineae</taxon>
        <taxon>Myxococcaceae</taxon>
        <taxon>Myxococcus</taxon>
    </lineage>
</organism>
<evidence type="ECO:0000256" key="6">
    <source>
        <dbReference type="ARBA" id="ARBA00023136"/>
    </source>
</evidence>
<dbReference type="GO" id="GO:0008324">
    <property type="term" value="F:monoatomic cation transmembrane transporter activity"/>
    <property type="evidence" value="ECO:0007669"/>
    <property type="project" value="InterPro"/>
</dbReference>
<sequence length="160" mass="17458">MARVVFVGMAWWALCDGDPRSFIFGVPVVATVSVVSFLLSPPRSYGWRLTEVVRFAGYFLAGSVHGGFDVARRALAPSMPISPVFVRYRMSLPGGAPQTVFRITLSLMPGTLNADVLGDELVVHSLVDRGEGIQHELKNLEWRVSRLFGLGLPPPEPAHA</sequence>
<evidence type="ECO:0000256" key="5">
    <source>
        <dbReference type="ARBA" id="ARBA00022989"/>
    </source>
</evidence>
<gene>
    <name evidence="8" type="ORF">FJV41_11690</name>
</gene>
<keyword evidence="6 7" id="KW-0472">Membrane</keyword>
<dbReference type="PANTHER" id="PTHR34584:SF1">
    <property type="entry name" value="NA(+)_H(+) ANTIPORTER SUBUNIT E1"/>
    <property type="match status" value="1"/>
</dbReference>
<name>A0A540X3K4_9BACT</name>
<dbReference type="PANTHER" id="PTHR34584">
    <property type="entry name" value="NA(+)/H(+) ANTIPORTER SUBUNIT E1"/>
    <property type="match status" value="1"/>
</dbReference>
<protein>
    <submittedName>
        <fullName evidence="8">Cation transporter</fullName>
    </submittedName>
</protein>
<evidence type="ECO:0000256" key="2">
    <source>
        <dbReference type="ARBA" id="ARBA00006228"/>
    </source>
</evidence>
<dbReference type="InterPro" id="IPR002758">
    <property type="entry name" value="Cation_antiport_E"/>
</dbReference>
<keyword evidence="4 7" id="KW-0812">Transmembrane</keyword>
<comment type="subcellular location">
    <subcellularLocation>
        <location evidence="1">Cell membrane</location>
        <topology evidence="1">Multi-pass membrane protein</topology>
    </subcellularLocation>
</comment>
<keyword evidence="5 7" id="KW-1133">Transmembrane helix</keyword>
<evidence type="ECO:0000256" key="1">
    <source>
        <dbReference type="ARBA" id="ARBA00004651"/>
    </source>
</evidence>
<accession>A0A540X3K4</accession>
<evidence type="ECO:0000256" key="3">
    <source>
        <dbReference type="ARBA" id="ARBA00022475"/>
    </source>
</evidence>
<reference evidence="8 9" key="1">
    <citation type="submission" date="2019-06" db="EMBL/GenBank/DDBJ databases">
        <authorList>
            <person name="Livingstone P."/>
            <person name="Whitworth D."/>
        </authorList>
    </citation>
    <scope>NUCLEOTIDE SEQUENCE [LARGE SCALE GENOMIC DNA]</scope>
    <source>
        <strain evidence="8 9">AM401</strain>
    </source>
</reference>
<dbReference type="AlphaFoldDB" id="A0A540X3K4"/>
<evidence type="ECO:0000313" key="9">
    <source>
        <dbReference type="Proteomes" id="UP000315369"/>
    </source>
</evidence>
<dbReference type="Proteomes" id="UP000315369">
    <property type="component" value="Unassembled WGS sequence"/>
</dbReference>
<evidence type="ECO:0000256" key="7">
    <source>
        <dbReference type="SAM" id="Phobius"/>
    </source>
</evidence>
<evidence type="ECO:0000256" key="4">
    <source>
        <dbReference type="ARBA" id="ARBA00022692"/>
    </source>
</evidence>
<comment type="similarity">
    <text evidence="2">Belongs to the CPA3 antiporters (TC 2.A.63) subunit E family.</text>
</comment>
<proteinExistence type="inferred from homology"/>
<keyword evidence="9" id="KW-1185">Reference proteome</keyword>
<feature type="transmembrane region" description="Helical" evidence="7">
    <location>
        <begin position="20"/>
        <end position="39"/>
    </location>
</feature>
<dbReference type="RefSeq" id="WP_181790569.1">
    <property type="nucleotide sequence ID" value="NZ_VIFM01000035.1"/>
</dbReference>